<gene>
    <name evidence="1" type="ORF">RhiirA5_436180</name>
</gene>
<protein>
    <submittedName>
        <fullName evidence="1">Uncharacterized protein</fullName>
    </submittedName>
</protein>
<dbReference type="Proteomes" id="UP000232722">
    <property type="component" value="Unassembled WGS sequence"/>
</dbReference>
<name>A0A2N0NMF0_9GLOM</name>
<dbReference type="PANTHER" id="PTHR35871">
    <property type="entry name" value="EXPRESSED PROTEIN"/>
    <property type="match status" value="1"/>
</dbReference>
<feature type="non-terminal residue" evidence="1">
    <location>
        <position position="1"/>
    </location>
</feature>
<sequence length="264" mass="30586">LQENPHIKNKEAFVIRSVQTDGYWKSEHMLDQLVHQAIPIFEILHPGCVGVFCFDQSTNHNAMAADALIATRMNLSPGGAQPKMRDGWYIDKNGEKQTQLMVFPGNHKLKGKPKGIKQVLTERNLWPEKSIRLTCEQCLGKQDDNVDLERLDCCARRIMSLQPDFCEQRSILEEALIKAGHIFEHYPKFHCECNFIERYWGFAKWETRQICNYNFNDLLIQVPEVLISVPVTTIRKFARKSWRYMDAYNKGLESRTAEVSIPSL</sequence>
<organism evidence="1 2">
    <name type="scientific">Rhizophagus irregularis</name>
    <dbReference type="NCBI Taxonomy" id="588596"/>
    <lineage>
        <taxon>Eukaryota</taxon>
        <taxon>Fungi</taxon>
        <taxon>Fungi incertae sedis</taxon>
        <taxon>Mucoromycota</taxon>
        <taxon>Glomeromycotina</taxon>
        <taxon>Glomeromycetes</taxon>
        <taxon>Glomerales</taxon>
        <taxon>Glomeraceae</taxon>
        <taxon>Rhizophagus</taxon>
    </lineage>
</organism>
<dbReference type="VEuPathDB" id="FungiDB:RhiirA1_513940"/>
<accession>A0A2N0NMF0</accession>
<reference evidence="1 2" key="1">
    <citation type="submission" date="2016-04" db="EMBL/GenBank/DDBJ databases">
        <title>Genome analyses suggest a sexual origin of heterokaryosis in a supposedly ancient asexual fungus.</title>
        <authorList>
            <person name="Ropars J."/>
            <person name="Sedzielewska K."/>
            <person name="Noel J."/>
            <person name="Charron P."/>
            <person name="Farinelli L."/>
            <person name="Marton T."/>
            <person name="Kruger M."/>
            <person name="Pelin A."/>
            <person name="Brachmann A."/>
            <person name="Corradi N."/>
        </authorList>
    </citation>
    <scope>NUCLEOTIDE SEQUENCE [LARGE SCALE GENOMIC DNA]</scope>
    <source>
        <strain evidence="1 2">A5</strain>
    </source>
</reference>
<evidence type="ECO:0000313" key="2">
    <source>
        <dbReference type="Proteomes" id="UP000232722"/>
    </source>
</evidence>
<evidence type="ECO:0000313" key="1">
    <source>
        <dbReference type="EMBL" id="PKB95716.1"/>
    </source>
</evidence>
<reference evidence="1 2" key="2">
    <citation type="submission" date="2017-09" db="EMBL/GenBank/DDBJ databases">
        <title>Extensive intraspecific genome diversity in a model arbuscular mycorrhizal fungus.</title>
        <authorList>
            <person name="Chen E.C."/>
            <person name="Morin E."/>
            <person name="Beaudet D."/>
            <person name="Noel J."/>
            <person name="Ndikumana S."/>
            <person name="Charron P."/>
            <person name="St-Onge C."/>
            <person name="Giorgi J."/>
            <person name="Grigoriev I.V."/>
            <person name="Roux C."/>
            <person name="Martin F.M."/>
            <person name="Corradi N."/>
        </authorList>
    </citation>
    <scope>NUCLEOTIDE SEQUENCE [LARGE SCALE GENOMIC DNA]</scope>
    <source>
        <strain evidence="1 2">A5</strain>
    </source>
</reference>
<proteinExistence type="predicted"/>
<dbReference type="AlphaFoldDB" id="A0A2N0NMF0"/>
<dbReference type="PANTHER" id="PTHR35871:SF1">
    <property type="entry name" value="CXC1-LIKE CYSTEINE CLUSTER ASSOCIATED WITH KDZ TRANSPOSASES DOMAIN-CONTAINING PROTEIN"/>
    <property type="match status" value="1"/>
</dbReference>
<dbReference type="EMBL" id="LLXJ01004516">
    <property type="protein sequence ID" value="PKB95716.1"/>
    <property type="molecule type" value="Genomic_DNA"/>
</dbReference>
<comment type="caution">
    <text evidence="1">The sequence shown here is derived from an EMBL/GenBank/DDBJ whole genome shotgun (WGS) entry which is preliminary data.</text>
</comment>